<reference evidence="2" key="1">
    <citation type="submission" date="2023-06" db="EMBL/GenBank/DDBJ databases">
        <title>Genome-scale phylogeny and comparative genomics of the fungal order Sordariales.</title>
        <authorList>
            <consortium name="Lawrence Berkeley National Laboratory"/>
            <person name="Hensen N."/>
            <person name="Bonometti L."/>
            <person name="Westerberg I."/>
            <person name="Brannstrom I.O."/>
            <person name="Guillou S."/>
            <person name="Cros-Aarteil S."/>
            <person name="Calhoun S."/>
            <person name="Haridas S."/>
            <person name="Kuo A."/>
            <person name="Mondo S."/>
            <person name="Pangilinan J."/>
            <person name="Riley R."/>
            <person name="LaButti K."/>
            <person name="Andreopoulos B."/>
            <person name="Lipzen A."/>
            <person name="Chen C."/>
            <person name="Yanf M."/>
            <person name="Daum C."/>
            <person name="Ng V."/>
            <person name="Clum A."/>
            <person name="Steindorff A."/>
            <person name="Ohm R."/>
            <person name="Martin F."/>
            <person name="Silar P."/>
            <person name="Natvig D."/>
            <person name="Lalanne C."/>
            <person name="Gautier V."/>
            <person name="Ament-velasquez S.L."/>
            <person name="Kruys A."/>
            <person name="Hutchinson M.I."/>
            <person name="Powell A.J."/>
            <person name="Barry K."/>
            <person name="Miller A.N."/>
            <person name="Grigoriev I.V."/>
            <person name="Debuchy R."/>
            <person name="Gladieux P."/>
            <person name="Thoren M.H."/>
            <person name="Johannesson H."/>
        </authorList>
    </citation>
    <scope>NUCLEOTIDE SEQUENCE</scope>
    <source>
        <strain evidence="2">SMH3187-1</strain>
    </source>
</reference>
<evidence type="ECO:0000313" key="3">
    <source>
        <dbReference type="Proteomes" id="UP001172155"/>
    </source>
</evidence>
<feature type="compositionally biased region" description="Pro residues" evidence="1">
    <location>
        <begin position="30"/>
        <end position="42"/>
    </location>
</feature>
<sequence length="388" mass="41412">MEKKKGDHHHDGLMCLAEGSARCALVVQAPPHPQRRPPPSRPPTASHGILPERALGSTLPWWLESAAMGRGVPQFVCGSPNYPGEGAATFDILSRRKLVRVSYTVLIANQEKARRAITNSNCAGALPVQLSLDRVESNRASPTRDEFLLETEGPYAAIHTAEQLLVTLTLLVLPVGRPIPTSTTLLSPVDAASYHGARTRRRCVFGATQGLRDRTAIIEARPAEEASSGQRRVSAKEEQLAAKIPGGPMPGLLYGESTRAEMWKVGDGGGGEVVVAVVLHKHLQSAHLADPLAYLPLAPLPTAPVFTVPPDEKCRAAAGRAPSSNGRTSGARVAVVNGRRGDPGKPCNHILQAWMDMDMDMDMGLRRVAWMVDAKPVQPDVAVAVAAG</sequence>
<comment type="caution">
    <text evidence="2">The sequence shown here is derived from an EMBL/GenBank/DDBJ whole genome shotgun (WGS) entry which is preliminary data.</text>
</comment>
<evidence type="ECO:0000313" key="2">
    <source>
        <dbReference type="EMBL" id="KAK0749281.1"/>
    </source>
</evidence>
<organism evidence="2 3">
    <name type="scientific">Schizothecium vesticola</name>
    <dbReference type="NCBI Taxonomy" id="314040"/>
    <lineage>
        <taxon>Eukaryota</taxon>
        <taxon>Fungi</taxon>
        <taxon>Dikarya</taxon>
        <taxon>Ascomycota</taxon>
        <taxon>Pezizomycotina</taxon>
        <taxon>Sordariomycetes</taxon>
        <taxon>Sordariomycetidae</taxon>
        <taxon>Sordariales</taxon>
        <taxon>Schizotheciaceae</taxon>
        <taxon>Schizothecium</taxon>
    </lineage>
</organism>
<dbReference type="EMBL" id="JAUKUD010000003">
    <property type="protein sequence ID" value="KAK0749281.1"/>
    <property type="molecule type" value="Genomic_DNA"/>
</dbReference>
<gene>
    <name evidence="2" type="ORF">B0T18DRAFT_388904</name>
</gene>
<dbReference type="Proteomes" id="UP001172155">
    <property type="component" value="Unassembled WGS sequence"/>
</dbReference>
<evidence type="ECO:0000256" key="1">
    <source>
        <dbReference type="SAM" id="MobiDB-lite"/>
    </source>
</evidence>
<keyword evidence="3" id="KW-1185">Reference proteome</keyword>
<feature type="region of interest" description="Disordered" evidence="1">
    <location>
        <begin position="30"/>
        <end position="50"/>
    </location>
</feature>
<name>A0AA40K7W9_9PEZI</name>
<proteinExistence type="predicted"/>
<accession>A0AA40K7W9</accession>
<protein>
    <submittedName>
        <fullName evidence="2">Uncharacterized protein</fullName>
    </submittedName>
</protein>
<dbReference type="AlphaFoldDB" id="A0AA40K7W9"/>